<feature type="domain" description="Cobalamin biosynthesis protein CobT VWA" evidence="1">
    <location>
        <begin position="2"/>
        <end position="68"/>
    </location>
</feature>
<dbReference type="EMBL" id="BBMR01000015">
    <property type="protein sequence ID" value="GAL22723.1"/>
    <property type="molecule type" value="Genomic_DNA"/>
</dbReference>
<dbReference type="Proteomes" id="UP000029228">
    <property type="component" value="Unassembled WGS sequence"/>
</dbReference>
<proteinExistence type="predicted"/>
<keyword evidence="3" id="KW-1185">Reference proteome</keyword>
<name>A0A090S7D9_9VIBR</name>
<comment type="caution">
    <text evidence="2">The sequence shown here is derived from an EMBL/GenBank/DDBJ whole genome shotgun (WGS) entry which is preliminary data.</text>
</comment>
<dbReference type="InterPro" id="IPR025861">
    <property type="entry name" value="CobT_VWA_dom"/>
</dbReference>
<evidence type="ECO:0000313" key="3">
    <source>
        <dbReference type="Proteomes" id="UP000029228"/>
    </source>
</evidence>
<organism evidence="2 3">
    <name type="scientific">Vibrio maritimus</name>
    <dbReference type="NCBI Taxonomy" id="990268"/>
    <lineage>
        <taxon>Bacteria</taxon>
        <taxon>Pseudomonadati</taxon>
        <taxon>Pseudomonadota</taxon>
        <taxon>Gammaproteobacteria</taxon>
        <taxon>Vibrionales</taxon>
        <taxon>Vibrionaceae</taxon>
        <taxon>Vibrio</taxon>
    </lineage>
</organism>
<dbReference type="Pfam" id="PF11775">
    <property type="entry name" value="CobT_C"/>
    <property type="match status" value="1"/>
</dbReference>
<reference evidence="2 3" key="2">
    <citation type="submission" date="2014-09" db="EMBL/GenBank/DDBJ databases">
        <authorList>
            <consortium name="NBRP consortium"/>
            <person name="Sawabe T."/>
            <person name="Meirelles P."/>
            <person name="Nakanishi M."/>
            <person name="Sayaka M."/>
            <person name="Hattori M."/>
            <person name="Ohkuma M."/>
        </authorList>
    </citation>
    <scope>NUCLEOTIDE SEQUENCE [LARGE SCALE GENOMIC DNA]</scope>
    <source>
        <strain evidence="3">JCM19235</strain>
    </source>
</reference>
<keyword evidence="2" id="KW-0436">Ligase</keyword>
<dbReference type="STRING" id="990268.JCM19235_4681"/>
<dbReference type="GO" id="GO:0051116">
    <property type="term" value="F:cobaltochelatase activity"/>
    <property type="evidence" value="ECO:0007669"/>
    <property type="project" value="UniProtKB-EC"/>
</dbReference>
<reference evidence="2 3" key="1">
    <citation type="submission" date="2014-09" db="EMBL/GenBank/DDBJ databases">
        <title>Vibrio maritimus JCM 19235. (C45) whole genome shotgun sequence.</title>
        <authorList>
            <person name="Sawabe T."/>
            <person name="Meirelles P."/>
            <person name="Nakanishi M."/>
            <person name="Sayaka M."/>
            <person name="Hattori M."/>
            <person name="Ohkuma M."/>
        </authorList>
    </citation>
    <scope>NUCLEOTIDE SEQUENCE [LARGE SCALE GENOMIC DNA]</scope>
    <source>
        <strain evidence="3">JCM19235</strain>
    </source>
</reference>
<gene>
    <name evidence="2" type="ORF">JCM19235_4681</name>
</gene>
<evidence type="ECO:0000259" key="1">
    <source>
        <dbReference type="Pfam" id="PF11775"/>
    </source>
</evidence>
<evidence type="ECO:0000313" key="2">
    <source>
        <dbReference type="EMBL" id="GAL22723.1"/>
    </source>
</evidence>
<sequence length="80" mass="9187">MDTILRSVGLTNIPFEILGFSTANWNGGKAYKQWLKTGQPKHPGRLNDVRHIIFKDFDTHWRRARLGIASLRKPDISKKA</sequence>
<dbReference type="AlphaFoldDB" id="A0A090S7D9"/>
<dbReference type="EC" id="6.6.1.2" evidence="2"/>
<protein>
    <submittedName>
        <fullName evidence="2">Aerobic cobaltochelatase CobT subunit</fullName>
        <ecNumber evidence="2">6.6.1.2</ecNumber>
    </submittedName>
</protein>
<accession>A0A090S7D9</accession>